<proteinExistence type="predicted"/>
<evidence type="ECO:0000313" key="1">
    <source>
        <dbReference type="EMBL" id="KAH1046721.1"/>
    </source>
</evidence>
<accession>A0A9D3UKB9</accession>
<organism evidence="1 2">
    <name type="scientific">Gossypium stocksii</name>
    <dbReference type="NCBI Taxonomy" id="47602"/>
    <lineage>
        <taxon>Eukaryota</taxon>
        <taxon>Viridiplantae</taxon>
        <taxon>Streptophyta</taxon>
        <taxon>Embryophyta</taxon>
        <taxon>Tracheophyta</taxon>
        <taxon>Spermatophyta</taxon>
        <taxon>Magnoliopsida</taxon>
        <taxon>eudicotyledons</taxon>
        <taxon>Gunneridae</taxon>
        <taxon>Pentapetalae</taxon>
        <taxon>rosids</taxon>
        <taxon>malvids</taxon>
        <taxon>Malvales</taxon>
        <taxon>Malvaceae</taxon>
        <taxon>Malvoideae</taxon>
        <taxon>Gossypium</taxon>
    </lineage>
</organism>
<protein>
    <submittedName>
        <fullName evidence="1">Uncharacterized protein</fullName>
    </submittedName>
</protein>
<keyword evidence="2" id="KW-1185">Reference proteome</keyword>
<gene>
    <name evidence="1" type="ORF">J1N35_037505</name>
</gene>
<name>A0A9D3UKB9_9ROSI</name>
<dbReference type="AlphaFoldDB" id="A0A9D3UKB9"/>
<dbReference type="EMBL" id="JAIQCV010000011">
    <property type="protein sequence ID" value="KAH1046721.1"/>
    <property type="molecule type" value="Genomic_DNA"/>
</dbReference>
<dbReference type="OrthoDB" id="1400091at2759"/>
<comment type="caution">
    <text evidence="1">The sequence shown here is derived from an EMBL/GenBank/DDBJ whole genome shotgun (WGS) entry which is preliminary data.</text>
</comment>
<dbReference type="Proteomes" id="UP000828251">
    <property type="component" value="Unassembled WGS sequence"/>
</dbReference>
<evidence type="ECO:0000313" key="2">
    <source>
        <dbReference type="Proteomes" id="UP000828251"/>
    </source>
</evidence>
<sequence length="111" mass="12486">MVELSLNFCNYYHSVQDDEDLVHNEEGNGPMMVSVMVTDFKVKRILVDSGSLSWEAYQKIGLKEQVLSKAGPLYRFANHLVEVKGLITLPITLGDGEHTPQSLRSSMIMLM</sequence>
<reference evidence="1 2" key="1">
    <citation type="journal article" date="2021" name="Plant Biotechnol. J.">
        <title>Multi-omics assisted identification of the key and species-specific regulatory components of drought-tolerant mechanisms in Gossypium stocksii.</title>
        <authorList>
            <person name="Yu D."/>
            <person name="Ke L."/>
            <person name="Zhang D."/>
            <person name="Wu Y."/>
            <person name="Sun Y."/>
            <person name="Mei J."/>
            <person name="Sun J."/>
            <person name="Sun Y."/>
        </authorList>
    </citation>
    <scope>NUCLEOTIDE SEQUENCE [LARGE SCALE GENOMIC DNA]</scope>
    <source>
        <strain evidence="2">cv. E1</strain>
        <tissue evidence="1">Leaf</tissue>
    </source>
</reference>